<feature type="domain" description="RecF/RecN/SMC N-terminal" evidence="11">
    <location>
        <begin position="1"/>
        <end position="510"/>
    </location>
</feature>
<dbReference type="STRING" id="137733.SAMN05421767_10118"/>
<dbReference type="AlphaFoldDB" id="A0A1H9GQS1"/>
<gene>
    <name evidence="12" type="ORF">SAMN05421767_10118</name>
</gene>
<evidence type="ECO:0000256" key="5">
    <source>
        <dbReference type="ARBA" id="ARBA00022763"/>
    </source>
</evidence>
<evidence type="ECO:0000256" key="8">
    <source>
        <dbReference type="ARBA" id="ARBA00033408"/>
    </source>
</evidence>
<evidence type="ECO:0000313" key="12">
    <source>
        <dbReference type="EMBL" id="SEQ52421.1"/>
    </source>
</evidence>
<evidence type="ECO:0000313" key="13">
    <source>
        <dbReference type="Proteomes" id="UP000198556"/>
    </source>
</evidence>
<dbReference type="NCBIfam" id="TIGR00634">
    <property type="entry name" value="recN"/>
    <property type="match status" value="1"/>
</dbReference>
<keyword evidence="13" id="KW-1185">Reference proteome</keyword>
<dbReference type="Proteomes" id="UP000198556">
    <property type="component" value="Unassembled WGS sequence"/>
</dbReference>
<dbReference type="FunFam" id="3.40.50.300:FF:000319">
    <property type="entry name" value="DNA repair protein RecN"/>
    <property type="match status" value="1"/>
</dbReference>
<evidence type="ECO:0000259" key="11">
    <source>
        <dbReference type="Pfam" id="PF02463"/>
    </source>
</evidence>
<dbReference type="CDD" id="cd03241">
    <property type="entry name" value="ABC_RecN"/>
    <property type="match status" value="2"/>
</dbReference>
<evidence type="ECO:0000256" key="1">
    <source>
        <dbReference type="ARBA" id="ARBA00003618"/>
    </source>
</evidence>
<evidence type="ECO:0000256" key="3">
    <source>
        <dbReference type="ARBA" id="ARBA00021315"/>
    </source>
</evidence>
<dbReference type="PANTHER" id="PTHR11059">
    <property type="entry name" value="DNA REPAIR PROTEIN RECN"/>
    <property type="match status" value="1"/>
</dbReference>
<dbReference type="GO" id="GO:0005524">
    <property type="term" value="F:ATP binding"/>
    <property type="evidence" value="ECO:0007669"/>
    <property type="project" value="UniProtKB-KW"/>
</dbReference>
<dbReference type="PIRSF" id="PIRSF003128">
    <property type="entry name" value="RecN"/>
    <property type="match status" value="1"/>
</dbReference>
<sequence length="571" mass="65249">MIQELYIKNFAIIEEIHCQFDDGMTVLTGETGAGKSIIIDAVGLLLGERASIDMIRFGEDKAVIQGLFLFKDESLKPNLASFGIDVPDRQLLVQRELYRNGKSSCRVNGQLCTVSILKQVMNQMVDIHGQNEHFLLLNPQKHVDLIDLFAFKEINPLKEQYEEVYQSYRSLQRELQHQLSAGQQEMQRLDLLKFQIDEIQQANLELGEEEKLSEEKNYFTHYQKIQQALQLTSAILEGEEAGVLDQVAQAMNAMQSIESIDEEYQAISQQLQDAYYQLQDVISSVHADMDNASFDEERFKEIEERLDIYYHLKRKYGVDAEAILAYLEEIQLELDQVEHRDDYIAQLTNDVAKKHDEAVSLAEELAVIRKKYAGILAQMVEHQLKDLYMPHAKFEVNFEALKELGEHGLNQIEFYLSTNTGEPLKPLAKIASGGELSRITLALKTIFVKEQVVSTVIFDEIDTGVSGRVAQAIAEKMQYVSEFAQVLCITHLPQVSSMANHQYRIQKEEQDGRTRTKLVLLSPEERVAELARMSSGEVITELSMEHARELLTIAENSRQKNNQLKLRGFKL</sequence>
<evidence type="ECO:0000256" key="9">
    <source>
        <dbReference type="PIRNR" id="PIRNR003128"/>
    </source>
</evidence>
<keyword evidence="7 9" id="KW-0234">DNA repair</keyword>
<evidence type="ECO:0000256" key="7">
    <source>
        <dbReference type="ARBA" id="ARBA00023204"/>
    </source>
</evidence>
<dbReference type="EMBL" id="FOGF01000001">
    <property type="protein sequence ID" value="SEQ52421.1"/>
    <property type="molecule type" value="Genomic_DNA"/>
</dbReference>
<organism evidence="12 13">
    <name type="scientific">Granulicatella balaenopterae</name>
    <dbReference type="NCBI Taxonomy" id="137733"/>
    <lineage>
        <taxon>Bacteria</taxon>
        <taxon>Bacillati</taxon>
        <taxon>Bacillota</taxon>
        <taxon>Bacilli</taxon>
        <taxon>Lactobacillales</taxon>
        <taxon>Carnobacteriaceae</taxon>
        <taxon>Granulicatella</taxon>
    </lineage>
</organism>
<comment type="function">
    <text evidence="1 9">May be involved in recombinational repair of damaged DNA.</text>
</comment>
<feature type="coiled-coil region" evidence="10">
    <location>
        <begin position="158"/>
        <end position="212"/>
    </location>
</feature>
<keyword evidence="6" id="KW-0067">ATP-binding</keyword>
<dbReference type="PANTHER" id="PTHR11059:SF0">
    <property type="entry name" value="DNA REPAIR PROTEIN RECN"/>
    <property type="match status" value="1"/>
</dbReference>
<keyword evidence="10" id="KW-0175">Coiled coil</keyword>
<dbReference type="RefSeq" id="WP_089745390.1">
    <property type="nucleotide sequence ID" value="NZ_FOGF01000001.1"/>
</dbReference>
<evidence type="ECO:0000256" key="2">
    <source>
        <dbReference type="ARBA" id="ARBA00009441"/>
    </source>
</evidence>
<evidence type="ECO:0000256" key="10">
    <source>
        <dbReference type="SAM" id="Coils"/>
    </source>
</evidence>
<keyword evidence="4" id="KW-0547">Nucleotide-binding</keyword>
<protein>
    <recommendedName>
        <fullName evidence="3 9">DNA repair protein RecN</fullName>
    </recommendedName>
    <alternativeName>
        <fullName evidence="8 9">Recombination protein N</fullName>
    </alternativeName>
</protein>
<keyword evidence="5 9" id="KW-0227">DNA damage</keyword>
<dbReference type="OrthoDB" id="9806954at2"/>
<dbReference type="SUPFAM" id="SSF52540">
    <property type="entry name" value="P-loop containing nucleoside triphosphate hydrolases"/>
    <property type="match status" value="2"/>
</dbReference>
<dbReference type="InterPro" id="IPR004604">
    <property type="entry name" value="DNA_recomb/repair_RecN"/>
</dbReference>
<dbReference type="GO" id="GO:0006310">
    <property type="term" value="P:DNA recombination"/>
    <property type="evidence" value="ECO:0007669"/>
    <property type="project" value="InterPro"/>
</dbReference>
<dbReference type="InterPro" id="IPR003395">
    <property type="entry name" value="RecF/RecN/SMC_N"/>
</dbReference>
<evidence type="ECO:0000256" key="4">
    <source>
        <dbReference type="ARBA" id="ARBA00022741"/>
    </source>
</evidence>
<comment type="similarity">
    <text evidence="2 9">Belongs to the RecN family.</text>
</comment>
<dbReference type="InterPro" id="IPR027417">
    <property type="entry name" value="P-loop_NTPase"/>
</dbReference>
<dbReference type="Gene3D" id="3.40.50.300">
    <property type="entry name" value="P-loop containing nucleotide triphosphate hydrolases"/>
    <property type="match status" value="2"/>
</dbReference>
<reference evidence="12 13" key="1">
    <citation type="submission" date="2016-10" db="EMBL/GenBank/DDBJ databases">
        <authorList>
            <person name="de Groot N.N."/>
        </authorList>
    </citation>
    <scope>NUCLEOTIDE SEQUENCE [LARGE SCALE GENOMIC DNA]</scope>
    <source>
        <strain evidence="12 13">DSM 15827</strain>
    </source>
</reference>
<dbReference type="GO" id="GO:0043590">
    <property type="term" value="C:bacterial nucleoid"/>
    <property type="evidence" value="ECO:0007669"/>
    <property type="project" value="TreeGrafter"/>
</dbReference>
<dbReference type="FunFam" id="3.40.50.300:FF:000356">
    <property type="entry name" value="DNA repair protein RecN"/>
    <property type="match status" value="1"/>
</dbReference>
<dbReference type="GO" id="GO:0009432">
    <property type="term" value="P:SOS response"/>
    <property type="evidence" value="ECO:0007669"/>
    <property type="project" value="TreeGrafter"/>
</dbReference>
<proteinExistence type="inferred from homology"/>
<accession>A0A1H9GQS1</accession>
<dbReference type="Pfam" id="PF02463">
    <property type="entry name" value="SMC_N"/>
    <property type="match status" value="1"/>
</dbReference>
<dbReference type="GO" id="GO:0006281">
    <property type="term" value="P:DNA repair"/>
    <property type="evidence" value="ECO:0007669"/>
    <property type="project" value="UniProtKB-KW"/>
</dbReference>
<name>A0A1H9GQS1_9LACT</name>
<evidence type="ECO:0000256" key="6">
    <source>
        <dbReference type="ARBA" id="ARBA00022840"/>
    </source>
</evidence>